<evidence type="ECO:0000256" key="1">
    <source>
        <dbReference type="ARBA" id="ARBA00004418"/>
    </source>
</evidence>
<proteinExistence type="inferred from homology"/>
<keyword evidence="3" id="KW-0813">Transport</keyword>
<comment type="subcellular location">
    <subcellularLocation>
        <location evidence="1">Periplasm</location>
    </subcellularLocation>
</comment>
<dbReference type="PANTHER" id="PTHR30006">
    <property type="entry name" value="THIAMINE-BINDING PERIPLASMIC PROTEIN-RELATED"/>
    <property type="match status" value="1"/>
</dbReference>
<evidence type="ECO:0000256" key="4">
    <source>
        <dbReference type="ARBA" id="ARBA00022729"/>
    </source>
</evidence>
<name>A0AA41YNE7_9PROT</name>
<accession>A0AA41YNE7</accession>
<evidence type="ECO:0000256" key="2">
    <source>
        <dbReference type="ARBA" id="ARBA00008520"/>
    </source>
</evidence>
<feature type="chain" id="PRO_5041375315" evidence="6">
    <location>
        <begin position="25"/>
        <end position="346"/>
    </location>
</feature>
<dbReference type="GO" id="GO:0030975">
    <property type="term" value="F:thiamine binding"/>
    <property type="evidence" value="ECO:0007669"/>
    <property type="project" value="TreeGrafter"/>
</dbReference>
<dbReference type="GO" id="GO:0030976">
    <property type="term" value="F:thiamine pyrophosphate binding"/>
    <property type="evidence" value="ECO:0007669"/>
    <property type="project" value="TreeGrafter"/>
</dbReference>
<organism evidence="7 8">
    <name type="scientific">Limobrevibacterium gyesilva</name>
    <dbReference type="NCBI Taxonomy" id="2991712"/>
    <lineage>
        <taxon>Bacteria</taxon>
        <taxon>Pseudomonadati</taxon>
        <taxon>Pseudomonadota</taxon>
        <taxon>Alphaproteobacteria</taxon>
        <taxon>Acetobacterales</taxon>
        <taxon>Acetobacteraceae</taxon>
        <taxon>Limobrevibacterium</taxon>
    </lineage>
</organism>
<dbReference type="AlphaFoldDB" id="A0AA41YNE7"/>
<dbReference type="Proteomes" id="UP001165679">
    <property type="component" value="Unassembled WGS sequence"/>
</dbReference>
<reference evidence="7" key="1">
    <citation type="submission" date="2022-09" db="EMBL/GenBank/DDBJ databases">
        <title>Rhodovastum sp. nov. RN2-1 isolated from soil in Seongnam, South Korea.</title>
        <authorList>
            <person name="Le N.T."/>
        </authorList>
    </citation>
    <scope>NUCLEOTIDE SEQUENCE</scope>
    <source>
        <strain evidence="7">RN2-1</strain>
    </source>
</reference>
<dbReference type="Pfam" id="PF13416">
    <property type="entry name" value="SBP_bac_8"/>
    <property type="match status" value="1"/>
</dbReference>
<dbReference type="GO" id="GO:0030288">
    <property type="term" value="C:outer membrane-bounded periplasmic space"/>
    <property type="evidence" value="ECO:0007669"/>
    <property type="project" value="TreeGrafter"/>
</dbReference>
<evidence type="ECO:0000313" key="7">
    <source>
        <dbReference type="EMBL" id="MCW3477096.1"/>
    </source>
</evidence>
<gene>
    <name evidence="7" type="ORF">OL599_21225</name>
</gene>
<comment type="caution">
    <text evidence="7">The sequence shown here is derived from an EMBL/GenBank/DDBJ whole genome shotgun (WGS) entry which is preliminary data.</text>
</comment>
<comment type="similarity">
    <text evidence="2">Belongs to the bacterial solute-binding protein 1 family.</text>
</comment>
<protein>
    <submittedName>
        <fullName evidence="7">ABC transporter substrate-binding protein</fullName>
    </submittedName>
</protein>
<evidence type="ECO:0000313" key="8">
    <source>
        <dbReference type="Proteomes" id="UP001165679"/>
    </source>
</evidence>
<dbReference type="Gene3D" id="3.40.190.10">
    <property type="entry name" value="Periplasmic binding protein-like II"/>
    <property type="match status" value="2"/>
</dbReference>
<keyword evidence="5" id="KW-0574">Periplasm</keyword>
<evidence type="ECO:0000256" key="3">
    <source>
        <dbReference type="ARBA" id="ARBA00022448"/>
    </source>
</evidence>
<dbReference type="CDD" id="cd13589">
    <property type="entry name" value="PBP2_polyamine_RpCGA009"/>
    <property type="match status" value="1"/>
</dbReference>
<dbReference type="PANTHER" id="PTHR30006:SF3">
    <property type="entry name" value="THIAMINE-BINDING PERIPLASMIC PROTEIN"/>
    <property type="match status" value="1"/>
</dbReference>
<evidence type="ECO:0000256" key="5">
    <source>
        <dbReference type="ARBA" id="ARBA00022764"/>
    </source>
</evidence>
<dbReference type="RefSeq" id="WP_264716016.1">
    <property type="nucleotide sequence ID" value="NZ_JAPDNT010000029.1"/>
</dbReference>
<dbReference type="InterPro" id="IPR006059">
    <property type="entry name" value="SBP"/>
</dbReference>
<dbReference type="GO" id="GO:0015888">
    <property type="term" value="P:thiamine transport"/>
    <property type="evidence" value="ECO:0007669"/>
    <property type="project" value="TreeGrafter"/>
</dbReference>
<dbReference type="PROSITE" id="PS51257">
    <property type="entry name" value="PROKAR_LIPOPROTEIN"/>
    <property type="match status" value="1"/>
</dbReference>
<reference evidence="7" key="2">
    <citation type="submission" date="2022-10" db="EMBL/GenBank/DDBJ databases">
        <authorList>
            <person name="Trinh H.N."/>
        </authorList>
    </citation>
    <scope>NUCLEOTIDE SEQUENCE</scope>
    <source>
        <strain evidence="7">RN2-1</strain>
    </source>
</reference>
<dbReference type="EMBL" id="JAPDNT010000029">
    <property type="protein sequence ID" value="MCW3477096.1"/>
    <property type="molecule type" value="Genomic_DNA"/>
</dbReference>
<feature type="signal peptide" evidence="6">
    <location>
        <begin position="1"/>
        <end position="24"/>
    </location>
</feature>
<sequence length="346" mass="37827">MRKTMLPLAAALLACAALATPGLAQPTVTVVDYGGTWQAAESKALFQPIAKKLGVTLREDSLQTIADIRLQVQSGKPTWDVVALGIGECLAAAKEGLFEPVDYSVVTNAADFPPELRGPNYVPGTVWASFVLTWSKEKFKNGGPQSWADYFDTKKFPGARAAYNAPRFMLEAALLADGVAKDKVYPIDIDRAFAKIRAFRKDVAVWYTSFGQAVDLINAGEVDVVPVLDGRIIDAIAKGAKWDFTFNQGIINAACSAIVKGAPNKATAMKFLNEMLDPELQANLTNYFVYGPMSPKVYATGLIKPEVAVKLNSYPANFKMQVVLDPHWWADNRVPVQSRWDAMMKE</sequence>
<keyword evidence="8" id="KW-1185">Reference proteome</keyword>
<keyword evidence="4 6" id="KW-0732">Signal</keyword>
<dbReference type="SUPFAM" id="SSF53850">
    <property type="entry name" value="Periplasmic binding protein-like II"/>
    <property type="match status" value="1"/>
</dbReference>
<evidence type="ECO:0000256" key="6">
    <source>
        <dbReference type="SAM" id="SignalP"/>
    </source>
</evidence>